<evidence type="ECO:0000256" key="6">
    <source>
        <dbReference type="ARBA" id="ARBA00022714"/>
    </source>
</evidence>
<dbReference type="Pfam" id="PF00355">
    <property type="entry name" value="Rieske"/>
    <property type="match status" value="1"/>
</dbReference>
<evidence type="ECO:0000256" key="9">
    <source>
        <dbReference type="ARBA" id="ARBA00022989"/>
    </source>
</evidence>
<keyword evidence="9" id="KW-1133">Transmembrane helix</keyword>
<keyword evidence="5" id="KW-0812">Transmembrane</keyword>
<sequence>MVKLVRCYFIATNNTPERIVMHWLTPLTLILAARDILSFTAPSQVARISHSKPLVQQLSLLSQSEIDDEIKSIQEDLPPSQLGAWIPLGSVINLADVTPLQLTDSDNNLQYSVFVDACPHRLAPLSQGRINPDTGCLECPYHGWQFDKDGALANIPQLDDNRTIASLKQDGGATSLPVHAADSIDKNKVYYMRDLPYSADMLLENFFDPAHIPFAHHSLQGTRDDAVPIEMKVLANNFTHVEASFLDVSGGKDRDGVLSFQRPAFYHYRTKLNSTSTEERANLLVFVTPVSPGKCRIMMPEFIQKKWFPPFLGHAGTNRFLNSDTWLHDTERNVRTRDNPINELGGSVAVGSARAEKKPFMDMNYIFASKSDMAISVFRKWWSTYLSESPINFYGKPPASAFTGPALSRAQQIDPWENHAKYCSKCRKSLRVIRKLQKGCIGIAASTAILLRKKPIVAIASVFASLWMKNFLGKVATLIEGNNHRSEIGDRSVAAMK</sequence>
<dbReference type="InterPro" id="IPR013626">
    <property type="entry name" value="PaO"/>
</dbReference>
<keyword evidence="12" id="KW-0411">Iron-sulfur</keyword>
<evidence type="ECO:0000256" key="8">
    <source>
        <dbReference type="ARBA" id="ARBA00022946"/>
    </source>
</evidence>
<keyword evidence="8" id="KW-0809">Transit peptide</keyword>
<evidence type="ECO:0000256" key="13">
    <source>
        <dbReference type="ARBA" id="ARBA00023136"/>
    </source>
</evidence>
<dbReference type="GO" id="GO:0010277">
    <property type="term" value="F:chlorophyllide a oxygenase activity"/>
    <property type="evidence" value="ECO:0007669"/>
    <property type="project" value="InterPro"/>
</dbReference>
<dbReference type="SUPFAM" id="SSF55961">
    <property type="entry name" value="Bet v1-like"/>
    <property type="match status" value="1"/>
</dbReference>
<dbReference type="PROSITE" id="PS51296">
    <property type="entry name" value="RIESKE"/>
    <property type="match status" value="1"/>
</dbReference>
<evidence type="ECO:0000313" key="15">
    <source>
        <dbReference type="EMBL" id="KAK1744169.1"/>
    </source>
</evidence>
<name>A0AAD8YEN6_9STRA</name>
<proteinExistence type="predicted"/>
<dbReference type="AlphaFoldDB" id="A0AAD8YEN6"/>
<dbReference type="InterPro" id="IPR036922">
    <property type="entry name" value="Rieske_2Fe-2S_sf"/>
</dbReference>
<reference evidence="15" key="1">
    <citation type="submission" date="2023-06" db="EMBL/GenBank/DDBJ databases">
        <title>Survivors Of The Sea: Transcriptome response of Skeletonema marinoi to long-term dormancy.</title>
        <authorList>
            <person name="Pinder M.I.M."/>
            <person name="Kourtchenko O."/>
            <person name="Robertson E.K."/>
            <person name="Larsson T."/>
            <person name="Maumus F."/>
            <person name="Osuna-Cruz C.M."/>
            <person name="Vancaester E."/>
            <person name="Stenow R."/>
            <person name="Vandepoele K."/>
            <person name="Ploug H."/>
            <person name="Bruchert V."/>
            <person name="Godhe A."/>
            <person name="Topel M."/>
        </authorList>
    </citation>
    <scope>NUCLEOTIDE SEQUENCE</scope>
    <source>
        <strain evidence="15">R05AC</strain>
    </source>
</reference>
<evidence type="ECO:0000256" key="2">
    <source>
        <dbReference type="ARBA" id="ARBA00004370"/>
    </source>
</evidence>
<dbReference type="PANTHER" id="PTHR21266">
    <property type="entry name" value="IRON-SULFUR DOMAIN CONTAINING PROTEIN"/>
    <property type="match status" value="1"/>
</dbReference>
<keyword evidence="7" id="KW-0479">Metal-binding</keyword>
<dbReference type="EMBL" id="JATAAI010000007">
    <property type="protein sequence ID" value="KAK1744169.1"/>
    <property type="molecule type" value="Genomic_DNA"/>
</dbReference>
<keyword evidence="11" id="KW-0408">Iron</keyword>
<keyword evidence="10" id="KW-0560">Oxidoreductase</keyword>
<organism evidence="15 16">
    <name type="scientific">Skeletonema marinoi</name>
    <dbReference type="NCBI Taxonomy" id="267567"/>
    <lineage>
        <taxon>Eukaryota</taxon>
        <taxon>Sar</taxon>
        <taxon>Stramenopiles</taxon>
        <taxon>Ochrophyta</taxon>
        <taxon>Bacillariophyta</taxon>
        <taxon>Coscinodiscophyceae</taxon>
        <taxon>Thalassiosirophycidae</taxon>
        <taxon>Thalassiosirales</taxon>
        <taxon>Skeletonemataceae</taxon>
        <taxon>Skeletonema</taxon>
        <taxon>Skeletonema marinoi-dohrnii complex</taxon>
    </lineage>
</organism>
<evidence type="ECO:0000256" key="10">
    <source>
        <dbReference type="ARBA" id="ARBA00023002"/>
    </source>
</evidence>
<accession>A0AAD8YEN6</accession>
<dbReference type="Proteomes" id="UP001224775">
    <property type="component" value="Unassembled WGS sequence"/>
</dbReference>
<dbReference type="GO" id="GO:0046872">
    <property type="term" value="F:metal ion binding"/>
    <property type="evidence" value="ECO:0007669"/>
    <property type="project" value="UniProtKB-KW"/>
</dbReference>
<comment type="caution">
    <text evidence="15">The sequence shown here is derived from an EMBL/GenBank/DDBJ whole genome shotgun (WGS) entry which is preliminary data.</text>
</comment>
<dbReference type="InterPro" id="IPR050584">
    <property type="entry name" value="Cholesterol_7-desaturase"/>
</dbReference>
<evidence type="ECO:0000259" key="14">
    <source>
        <dbReference type="PROSITE" id="PS51296"/>
    </source>
</evidence>
<evidence type="ECO:0000256" key="12">
    <source>
        <dbReference type="ARBA" id="ARBA00023014"/>
    </source>
</evidence>
<gene>
    <name evidence="15" type="ORF">QTG54_004702</name>
</gene>
<keyword evidence="6" id="KW-0001">2Fe-2S</keyword>
<dbReference type="InterPro" id="IPR017941">
    <property type="entry name" value="Rieske_2Fe-2S"/>
</dbReference>
<feature type="domain" description="Rieske" evidence="14">
    <location>
        <begin position="85"/>
        <end position="175"/>
    </location>
</feature>
<dbReference type="PANTHER" id="PTHR21266:SF32">
    <property type="entry name" value="CHOLESTEROL 7-DESATURASE NVD"/>
    <property type="match status" value="1"/>
</dbReference>
<comment type="subcellular location">
    <subcellularLocation>
        <location evidence="2">Membrane</location>
    </subcellularLocation>
    <subcellularLocation>
        <location evidence="1">Plastid</location>
        <location evidence="1">Chloroplast</location>
    </subcellularLocation>
</comment>
<dbReference type="GO" id="GO:0051537">
    <property type="term" value="F:2 iron, 2 sulfur cluster binding"/>
    <property type="evidence" value="ECO:0007669"/>
    <property type="project" value="UniProtKB-KW"/>
</dbReference>
<dbReference type="Gene3D" id="2.102.10.10">
    <property type="entry name" value="Rieske [2Fe-2S] iron-sulphur domain"/>
    <property type="match status" value="1"/>
</dbReference>
<keyword evidence="3" id="KW-0150">Chloroplast</keyword>
<dbReference type="Pfam" id="PF08417">
    <property type="entry name" value="PaO"/>
    <property type="match status" value="1"/>
</dbReference>
<evidence type="ECO:0000313" key="16">
    <source>
        <dbReference type="Proteomes" id="UP001224775"/>
    </source>
</evidence>
<evidence type="ECO:0000256" key="1">
    <source>
        <dbReference type="ARBA" id="ARBA00004229"/>
    </source>
</evidence>
<evidence type="ECO:0000256" key="5">
    <source>
        <dbReference type="ARBA" id="ARBA00022692"/>
    </source>
</evidence>
<evidence type="ECO:0000256" key="11">
    <source>
        <dbReference type="ARBA" id="ARBA00023004"/>
    </source>
</evidence>
<dbReference type="SUPFAM" id="SSF50022">
    <property type="entry name" value="ISP domain"/>
    <property type="match status" value="1"/>
</dbReference>
<keyword evidence="13" id="KW-0472">Membrane</keyword>
<keyword evidence="4" id="KW-0934">Plastid</keyword>
<evidence type="ECO:0000256" key="4">
    <source>
        <dbReference type="ARBA" id="ARBA00022640"/>
    </source>
</evidence>
<evidence type="ECO:0000256" key="7">
    <source>
        <dbReference type="ARBA" id="ARBA00022723"/>
    </source>
</evidence>
<keyword evidence="16" id="KW-1185">Reference proteome</keyword>
<dbReference type="GO" id="GO:0009507">
    <property type="term" value="C:chloroplast"/>
    <property type="evidence" value="ECO:0007669"/>
    <property type="project" value="UniProtKB-SubCell"/>
</dbReference>
<dbReference type="GO" id="GO:0016020">
    <property type="term" value="C:membrane"/>
    <property type="evidence" value="ECO:0007669"/>
    <property type="project" value="UniProtKB-SubCell"/>
</dbReference>
<protein>
    <submittedName>
        <fullName evidence="15">Iron-sulfur domain-containing protein</fullName>
    </submittedName>
</protein>
<evidence type="ECO:0000256" key="3">
    <source>
        <dbReference type="ARBA" id="ARBA00022528"/>
    </source>
</evidence>
<dbReference type="Gene3D" id="3.90.380.10">
    <property type="entry name" value="Naphthalene 1,2-dioxygenase Alpha Subunit, Chain A, domain 1"/>
    <property type="match status" value="1"/>
</dbReference>